<accession>A0A6I4M8N4</accession>
<dbReference type="Proteomes" id="UP000462055">
    <property type="component" value="Unassembled WGS sequence"/>
</dbReference>
<comment type="caution">
    <text evidence="1">The sequence shown here is derived from an EMBL/GenBank/DDBJ whole genome shotgun (WGS) entry which is preliminary data.</text>
</comment>
<organism evidence="1 2">
    <name type="scientific">Actinomadura physcomitrii</name>
    <dbReference type="NCBI Taxonomy" id="2650748"/>
    <lineage>
        <taxon>Bacteria</taxon>
        <taxon>Bacillati</taxon>
        <taxon>Actinomycetota</taxon>
        <taxon>Actinomycetes</taxon>
        <taxon>Streptosporangiales</taxon>
        <taxon>Thermomonosporaceae</taxon>
        <taxon>Actinomadura</taxon>
    </lineage>
</organism>
<dbReference type="RefSeq" id="WP_151590287.1">
    <property type="nucleotide sequence ID" value="NZ_WBMS02000001.1"/>
</dbReference>
<gene>
    <name evidence="1" type="ORF">F8568_001325</name>
</gene>
<sequence length="193" mass="21325">MSPAADRYTRLLQAVETVGKLAEQGDIETIEHLLTQPTATRLDTSATNALRNVRDSILTIRRALTALLQAAHEDGTSPSLITRPTADDATSAGHCSIDRAEAWRRVHRHLPRHGSTPLLLHIEEFEDGFRALPVQADMPEPPSIPTLETPATFAVDKATGAVTRWPLLSLDVLARQYRRYRQGEPMTFDVTTA</sequence>
<dbReference type="EMBL" id="WBMS02000001">
    <property type="protein sequence ID" value="MVZ99048.1"/>
    <property type="molecule type" value="Genomic_DNA"/>
</dbReference>
<evidence type="ECO:0000313" key="2">
    <source>
        <dbReference type="Proteomes" id="UP000462055"/>
    </source>
</evidence>
<proteinExistence type="predicted"/>
<keyword evidence="2" id="KW-1185">Reference proteome</keyword>
<name>A0A6I4M8N4_9ACTN</name>
<protein>
    <submittedName>
        <fullName evidence="1">Uncharacterized protein</fullName>
    </submittedName>
</protein>
<evidence type="ECO:0000313" key="1">
    <source>
        <dbReference type="EMBL" id="MVZ99048.1"/>
    </source>
</evidence>
<dbReference type="AlphaFoldDB" id="A0A6I4M8N4"/>
<reference evidence="1" key="1">
    <citation type="submission" date="2019-12" db="EMBL/GenBank/DDBJ databases">
        <title>Actinomadura physcomitrii sp. nov., a novel actinomycete isolated from moss [Physcomitrium sphaericum (Ludw) Fuernr].</title>
        <authorList>
            <person name="Zhuang X."/>
        </authorList>
    </citation>
    <scope>NUCLEOTIDE SEQUENCE [LARGE SCALE GENOMIC DNA]</scope>
    <source>
        <strain evidence="1">LD22</strain>
    </source>
</reference>